<dbReference type="OrthoDB" id="6828340at2"/>
<accession>A0A1C6YYA0</accession>
<dbReference type="EMBL" id="FMIQ01000020">
    <property type="protein sequence ID" value="SCM51695.1"/>
    <property type="molecule type" value="Genomic_DNA"/>
</dbReference>
<keyword evidence="1" id="KW-0812">Transmembrane</keyword>
<sequence>MSWKRQKSSVAKMPEEPSLVFWLIGGLVALVAGMVLFVLHANQLLSSLQHYNLWLLSGSPLLVWFVFICLRGWRYNNAVDKHEFETKEAGYSQEQWTQWAGRYLAVMHSEVFLSDSLTPVQFISAAGREQHAKQDLRVDIHSDDEAIAAFLSNLVEPLTGLPAGLPLNVLLLTDSPEDTLVLQTLFEECWQRLMPAGCLVPVLEILRSYSFDAAERRIKKTDISAELILIQQMHGADRYSDALASLLVTSDDVATKYGLGHDVRLLRPMPLEGDDLFTELELYFSTQMQAITTRHILGDRVRWGELFPTLLEAAEQHNGYWKTEQLHWLETYAGICGPFSPW</sequence>
<feature type="non-terminal residue" evidence="2">
    <location>
        <position position="342"/>
    </location>
</feature>
<evidence type="ECO:0000256" key="1">
    <source>
        <dbReference type="SAM" id="Phobius"/>
    </source>
</evidence>
<name>A0A1C6YYA0_HAFAL</name>
<feature type="transmembrane region" description="Helical" evidence="1">
    <location>
        <begin position="53"/>
        <end position="73"/>
    </location>
</feature>
<dbReference type="RefSeq" id="WP_072307919.1">
    <property type="nucleotide sequence ID" value="NZ_FMIQ01000020.1"/>
</dbReference>
<keyword evidence="1" id="KW-1133">Transmembrane helix</keyword>
<evidence type="ECO:0000313" key="2">
    <source>
        <dbReference type="EMBL" id="SCM51695.1"/>
    </source>
</evidence>
<gene>
    <name evidence="2" type="ORF">BN1044_01163</name>
</gene>
<feature type="transmembrane region" description="Helical" evidence="1">
    <location>
        <begin position="20"/>
        <end position="41"/>
    </location>
</feature>
<dbReference type="Proteomes" id="UP000094844">
    <property type="component" value="Unassembled WGS sequence"/>
</dbReference>
<evidence type="ECO:0008006" key="4">
    <source>
        <dbReference type="Google" id="ProtNLM"/>
    </source>
</evidence>
<organism evidence="2 3">
    <name type="scientific">Hafnia alvei</name>
    <dbReference type="NCBI Taxonomy" id="569"/>
    <lineage>
        <taxon>Bacteria</taxon>
        <taxon>Pseudomonadati</taxon>
        <taxon>Pseudomonadota</taxon>
        <taxon>Gammaproteobacteria</taxon>
        <taxon>Enterobacterales</taxon>
        <taxon>Hafniaceae</taxon>
        <taxon>Hafnia</taxon>
    </lineage>
</organism>
<proteinExistence type="predicted"/>
<protein>
    <recommendedName>
        <fullName evidence="4">Type VI secretion protein</fullName>
    </recommendedName>
</protein>
<reference evidence="2 3" key="1">
    <citation type="submission" date="2016-09" db="EMBL/GenBank/DDBJ databases">
        <authorList>
            <person name="Capua I."/>
            <person name="De Benedictis P."/>
            <person name="Joannis T."/>
            <person name="Lombin L.H."/>
            <person name="Cattoli G."/>
        </authorList>
    </citation>
    <scope>NUCLEOTIDE SEQUENCE [LARGE SCALE GENOMIC DNA]</scope>
    <source>
        <strain evidence="2 3">GB001</strain>
    </source>
</reference>
<keyword evidence="1" id="KW-0472">Membrane</keyword>
<dbReference type="AlphaFoldDB" id="A0A1C6YYA0"/>
<evidence type="ECO:0000313" key="3">
    <source>
        <dbReference type="Proteomes" id="UP000094844"/>
    </source>
</evidence>